<comment type="subcellular location">
    <subcellularLocation>
        <location evidence="1">Cell membrane</location>
        <topology evidence="1">Multi-pass membrane protein</topology>
    </subcellularLocation>
</comment>
<keyword evidence="5 7" id="KW-1133">Transmembrane helix</keyword>
<dbReference type="Proteomes" id="UP000774570">
    <property type="component" value="Unassembled WGS sequence"/>
</dbReference>
<keyword evidence="2" id="KW-0813">Transport</keyword>
<accession>A0ABS7FYM2</accession>
<feature type="transmembrane region" description="Helical" evidence="7">
    <location>
        <begin position="87"/>
        <end position="109"/>
    </location>
</feature>
<keyword evidence="4 7" id="KW-0812">Transmembrane</keyword>
<feature type="transmembrane region" description="Helical" evidence="7">
    <location>
        <begin position="18"/>
        <end position="38"/>
    </location>
</feature>
<comment type="caution">
    <text evidence="9">The sequence shown here is derived from an EMBL/GenBank/DDBJ whole genome shotgun (WGS) entry which is preliminary data.</text>
</comment>
<evidence type="ECO:0000256" key="2">
    <source>
        <dbReference type="ARBA" id="ARBA00022448"/>
    </source>
</evidence>
<dbReference type="PROSITE" id="PS00216">
    <property type="entry name" value="SUGAR_TRANSPORT_1"/>
    <property type="match status" value="1"/>
</dbReference>
<feature type="transmembrane region" description="Helical" evidence="7">
    <location>
        <begin position="340"/>
        <end position="358"/>
    </location>
</feature>
<feature type="transmembrane region" description="Helical" evidence="7">
    <location>
        <begin position="438"/>
        <end position="465"/>
    </location>
</feature>
<feature type="transmembrane region" description="Helical" evidence="7">
    <location>
        <begin position="364"/>
        <end position="384"/>
    </location>
</feature>
<reference evidence="9 10" key="1">
    <citation type="submission" date="2021-07" db="EMBL/GenBank/DDBJ databases">
        <title>Actinomadura sp. PM05-2 isolated from lichen.</title>
        <authorList>
            <person name="Somphong A."/>
            <person name="Phongsopitanun W."/>
            <person name="Tanasupawat S."/>
            <person name="Peongsungnone V."/>
        </authorList>
    </citation>
    <scope>NUCLEOTIDE SEQUENCE [LARGE SCALE GENOMIC DNA]</scope>
    <source>
        <strain evidence="9 10">PM05-2</strain>
    </source>
</reference>
<name>A0ABS7FYM2_9ACTN</name>
<dbReference type="PANTHER" id="PTHR42718">
    <property type="entry name" value="MAJOR FACILITATOR SUPERFAMILY MULTIDRUG TRANSPORTER MFSC"/>
    <property type="match status" value="1"/>
</dbReference>
<organism evidence="9 10">
    <name type="scientific">Actinomadura parmotrematis</name>
    <dbReference type="NCBI Taxonomy" id="2864039"/>
    <lineage>
        <taxon>Bacteria</taxon>
        <taxon>Bacillati</taxon>
        <taxon>Actinomycetota</taxon>
        <taxon>Actinomycetes</taxon>
        <taxon>Streptosporangiales</taxon>
        <taxon>Thermomonosporaceae</taxon>
        <taxon>Actinomadura</taxon>
    </lineage>
</organism>
<evidence type="ECO:0000313" key="9">
    <source>
        <dbReference type="EMBL" id="MBW8484538.1"/>
    </source>
</evidence>
<sequence length="472" mass="47811">MTTTVQTGPEAPPDPRRWWALGAVATAQLMVGIDLTIVNIALPSAQRDLGMSDPTRQWVVTIFALTYGGLLLLGGRLSDLAGRRRMLVIGLAGFALASALGGIATGPATLLAGRALQGAFGAMLTPAVLGTLGATFPAPAERGRAFGLYGTVMGSSSGLGVIAGGLLTDYLDWRWCMFVNLPIAVIAGAGVLYAVRPAPRHPDARLDVPGAVLATAGLMALVFGFSRAETDGWGAGTTLAALAAGLVLLAAFVVTQTRVAAPLLPLRVVLDRRRGACYLAVLSLSVGMFAVLFFLTFYLQDVRGWSPVRTGLGFLPITAGLMVGVRLVGRLLARAPVRALLAPGILTVGAGVALLALVHPGSGYAAHVLPVLLLVGLGGGWTLVAANSTATLGAGADTGTAGAMVMTSQQIGASLGTALLSTVAGTVAVRYLHTHPGAAAAAAVHGFNIAAAGAAAFLAVMALTVHTIAGRR</sequence>
<feature type="transmembrane region" description="Helical" evidence="7">
    <location>
        <begin position="311"/>
        <end position="328"/>
    </location>
</feature>
<dbReference type="SUPFAM" id="SSF103473">
    <property type="entry name" value="MFS general substrate transporter"/>
    <property type="match status" value="1"/>
</dbReference>
<evidence type="ECO:0000256" key="7">
    <source>
        <dbReference type="SAM" id="Phobius"/>
    </source>
</evidence>
<feature type="domain" description="Major facilitator superfamily (MFS) profile" evidence="8">
    <location>
        <begin position="20"/>
        <end position="472"/>
    </location>
</feature>
<dbReference type="Pfam" id="PF07690">
    <property type="entry name" value="MFS_1"/>
    <property type="match status" value="1"/>
</dbReference>
<feature type="transmembrane region" description="Helical" evidence="7">
    <location>
        <begin position="146"/>
        <end position="167"/>
    </location>
</feature>
<dbReference type="PROSITE" id="PS50850">
    <property type="entry name" value="MFS"/>
    <property type="match status" value="1"/>
</dbReference>
<evidence type="ECO:0000256" key="6">
    <source>
        <dbReference type="ARBA" id="ARBA00023136"/>
    </source>
</evidence>
<evidence type="ECO:0000259" key="8">
    <source>
        <dbReference type="PROSITE" id="PS50850"/>
    </source>
</evidence>
<evidence type="ECO:0000256" key="1">
    <source>
        <dbReference type="ARBA" id="ARBA00004651"/>
    </source>
</evidence>
<dbReference type="InterPro" id="IPR005829">
    <property type="entry name" value="Sugar_transporter_CS"/>
</dbReference>
<keyword evidence="10" id="KW-1185">Reference proteome</keyword>
<feature type="transmembrane region" description="Helical" evidence="7">
    <location>
        <begin position="206"/>
        <end position="226"/>
    </location>
</feature>
<feature type="transmembrane region" description="Helical" evidence="7">
    <location>
        <begin position="173"/>
        <end position="194"/>
    </location>
</feature>
<dbReference type="InterPro" id="IPR020846">
    <property type="entry name" value="MFS_dom"/>
</dbReference>
<dbReference type="EMBL" id="JAIBOA010000012">
    <property type="protein sequence ID" value="MBW8484538.1"/>
    <property type="molecule type" value="Genomic_DNA"/>
</dbReference>
<dbReference type="Gene3D" id="1.20.1720.10">
    <property type="entry name" value="Multidrug resistance protein D"/>
    <property type="match status" value="1"/>
</dbReference>
<dbReference type="InterPro" id="IPR011701">
    <property type="entry name" value="MFS"/>
</dbReference>
<gene>
    <name evidence="9" type="ORF">K1Y72_19300</name>
</gene>
<dbReference type="RefSeq" id="WP_220167779.1">
    <property type="nucleotide sequence ID" value="NZ_JAIBOA010000012.1"/>
</dbReference>
<feature type="transmembrane region" description="Helical" evidence="7">
    <location>
        <begin position="411"/>
        <end position="432"/>
    </location>
</feature>
<evidence type="ECO:0000256" key="5">
    <source>
        <dbReference type="ARBA" id="ARBA00022989"/>
    </source>
</evidence>
<dbReference type="InterPro" id="IPR036259">
    <property type="entry name" value="MFS_trans_sf"/>
</dbReference>
<evidence type="ECO:0000256" key="3">
    <source>
        <dbReference type="ARBA" id="ARBA00022475"/>
    </source>
</evidence>
<feature type="transmembrane region" description="Helical" evidence="7">
    <location>
        <begin position="58"/>
        <end position="75"/>
    </location>
</feature>
<evidence type="ECO:0000313" key="10">
    <source>
        <dbReference type="Proteomes" id="UP000774570"/>
    </source>
</evidence>
<proteinExistence type="predicted"/>
<evidence type="ECO:0000256" key="4">
    <source>
        <dbReference type="ARBA" id="ARBA00022692"/>
    </source>
</evidence>
<protein>
    <submittedName>
        <fullName evidence="9">MFS transporter</fullName>
    </submittedName>
</protein>
<feature type="transmembrane region" description="Helical" evidence="7">
    <location>
        <begin position="115"/>
        <end position="134"/>
    </location>
</feature>
<keyword evidence="6 7" id="KW-0472">Membrane</keyword>
<feature type="transmembrane region" description="Helical" evidence="7">
    <location>
        <begin position="232"/>
        <end position="255"/>
    </location>
</feature>
<dbReference type="Gene3D" id="1.20.1250.20">
    <property type="entry name" value="MFS general substrate transporter like domains"/>
    <property type="match status" value="1"/>
</dbReference>
<dbReference type="PANTHER" id="PTHR42718:SF46">
    <property type="entry name" value="BLR6921 PROTEIN"/>
    <property type="match status" value="1"/>
</dbReference>
<keyword evidence="3" id="KW-1003">Cell membrane</keyword>
<dbReference type="CDD" id="cd17321">
    <property type="entry name" value="MFS_MMR_MDR_like"/>
    <property type="match status" value="1"/>
</dbReference>
<feature type="transmembrane region" description="Helical" evidence="7">
    <location>
        <begin position="276"/>
        <end position="299"/>
    </location>
</feature>